<evidence type="ECO:0000313" key="2">
    <source>
        <dbReference type="Proteomes" id="UP000887565"/>
    </source>
</evidence>
<organism evidence="2 3">
    <name type="scientific">Romanomermis culicivorax</name>
    <name type="common">Nematode worm</name>
    <dbReference type="NCBI Taxonomy" id="13658"/>
    <lineage>
        <taxon>Eukaryota</taxon>
        <taxon>Metazoa</taxon>
        <taxon>Ecdysozoa</taxon>
        <taxon>Nematoda</taxon>
        <taxon>Enoplea</taxon>
        <taxon>Dorylaimia</taxon>
        <taxon>Mermithida</taxon>
        <taxon>Mermithoidea</taxon>
        <taxon>Mermithidae</taxon>
        <taxon>Romanomermis</taxon>
    </lineage>
</organism>
<accession>A0A915JEA8</accession>
<dbReference type="InterPro" id="IPR006202">
    <property type="entry name" value="Neur_chan_lig-bd"/>
</dbReference>
<dbReference type="AlphaFoldDB" id="A0A915JEA8"/>
<dbReference type="GO" id="GO:0016020">
    <property type="term" value="C:membrane"/>
    <property type="evidence" value="ECO:0007669"/>
    <property type="project" value="InterPro"/>
</dbReference>
<feature type="domain" description="Neurotransmitter-gated ion-channel ligand-binding" evidence="1">
    <location>
        <begin position="50"/>
        <end position="137"/>
    </location>
</feature>
<dbReference type="Pfam" id="PF02931">
    <property type="entry name" value="Neur_chan_LBD"/>
    <property type="match status" value="1"/>
</dbReference>
<protein>
    <submittedName>
        <fullName evidence="3">Neurotransmitter-gated ion-channel ligand-binding domain-containing protein</fullName>
    </submittedName>
</protein>
<evidence type="ECO:0000259" key="1">
    <source>
        <dbReference type="Pfam" id="PF02931"/>
    </source>
</evidence>
<proteinExistence type="predicted"/>
<sequence length="137" mass="15224">MLLIQISKNSRSLSLASKINNANNSSSITKLPTEAKKKCSGHNNNTLEKYVLDEIMKNYDPKVVPSPKGVDVEVDVIIQAITGVSEMTASFTTDLLFSQIWSDPGLKYGHITDCIENITLGHRMIDRIWVPNVCFVN</sequence>
<dbReference type="GO" id="GO:0005230">
    <property type="term" value="F:extracellular ligand-gated monoatomic ion channel activity"/>
    <property type="evidence" value="ECO:0007669"/>
    <property type="project" value="InterPro"/>
</dbReference>
<dbReference type="InterPro" id="IPR036734">
    <property type="entry name" value="Neur_chan_lig-bd_sf"/>
</dbReference>
<dbReference type="Proteomes" id="UP000887565">
    <property type="component" value="Unplaced"/>
</dbReference>
<evidence type="ECO:0000313" key="3">
    <source>
        <dbReference type="WBParaSite" id="nRc.2.0.1.t24821-RA"/>
    </source>
</evidence>
<dbReference type="SUPFAM" id="SSF63712">
    <property type="entry name" value="Nicotinic receptor ligand binding domain-like"/>
    <property type="match status" value="1"/>
</dbReference>
<reference evidence="3" key="1">
    <citation type="submission" date="2022-11" db="UniProtKB">
        <authorList>
            <consortium name="WormBaseParasite"/>
        </authorList>
    </citation>
    <scope>IDENTIFICATION</scope>
</reference>
<name>A0A915JEA8_ROMCU</name>
<dbReference type="Gene3D" id="2.70.170.10">
    <property type="entry name" value="Neurotransmitter-gated ion-channel ligand-binding domain"/>
    <property type="match status" value="1"/>
</dbReference>
<dbReference type="WBParaSite" id="nRc.2.0.1.t24821-RA">
    <property type="protein sequence ID" value="nRc.2.0.1.t24821-RA"/>
    <property type="gene ID" value="nRc.2.0.1.g24821"/>
</dbReference>
<keyword evidence="2" id="KW-1185">Reference proteome</keyword>